<evidence type="ECO:0000259" key="15">
    <source>
        <dbReference type="Pfam" id="PF06415"/>
    </source>
</evidence>
<feature type="binding site" evidence="9 13">
    <location>
        <position position="412"/>
    </location>
    <ligand>
        <name>Mn(2+)</name>
        <dbReference type="ChEBI" id="CHEBI:29035"/>
        <label>1</label>
    </ligand>
</feature>
<evidence type="ECO:0000256" key="7">
    <source>
        <dbReference type="ARBA" id="ARBA00023211"/>
    </source>
</evidence>
<sequence>MWNNDDVKRVILIILDGFGVGHPWGGNAVFSAQMPHWERWMRTYPHTQLEASGKAVGLPGHEIGNSEVGHITLGAGRVIAQDSSRINDTIADGSFFNNKQLMSAFDRAKQLQRPIHCIGLLSDGGVHSAYNHLIALIEMAIQQQVPDVALHLFMDGRDTPSDNGVVLLGDLDQKLTEYKQKYSSVVAVYPHIHIATLCGRYYAMDRDHHPERINKAIVCMTENVGDVSNSPLKVLSNTYALGKSDEFVTPTVIVDRAGVSTKIENGDPVIFFNFRSDRAREVSQALIAHNPDTMLVTFIPYGFSKDSGMGSSTVPAFEFEPVRDGLSEYLSKNGIHQLHIAESEKYAHVTYFFNCGVEVPYIHEERVLIPSSRVSSYDTFPQMSARAIASKAVRSLKKKSCECIIMNFANPDMVGHTGNFKATIRALEIIDSLLGEIVSISQKKGWYSIITADHGNVEQMVSPLDGSPDPEHTCNPVPFVIIPPENIQASSLNTSGTLADVAPTVLDILHLQKPSIMTGNTLIMHDGGIHEDSTRYGSISPVS</sequence>
<evidence type="ECO:0000256" key="9">
    <source>
        <dbReference type="HAMAP-Rule" id="MF_01038"/>
    </source>
</evidence>
<feature type="binding site" evidence="9 13">
    <location>
        <position position="416"/>
    </location>
    <ligand>
        <name>Mn(2+)</name>
        <dbReference type="ChEBI" id="CHEBI:29035"/>
        <label>1</label>
    </ligand>
</feature>
<feature type="binding site" evidence="9 12">
    <location>
        <position position="200"/>
    </location>
    <ligand>
        <name>substrate</name>
    </ligand>
</feature>
<comment type="similarity">
    <text evidence="4 9">Belongs to the BPG-independent phosphoglycerate mutase family.</text>
</comment>
<evidence type="ECO:0000313" key="17">
    <source>
        <dbReference type="Proteomes" id="UP000231162"/>
    </source>
</evidence>
<dbReference type="Pfam" id="PF06415">
    <property type="entry name" value="iPGM_N"/>
    <property type="match status" value="1"/>
</dbReference>
<dbReference type="NCBIfam" id="TIGR01307">
    <property type="entry name" value="pgm_bpd_ind"/>
    <property type="match status" value="1"/>
</dbReference>
<dbReference type="InterPro" id="IPR005995">
    <property type="entry name" value="Pgm_bpd_ind"/>
</dbReference>
<evidence type="ECO:0000256" key="13">
    <source>
        <dbReference type="PIRSR" id="PIRSR001492-3"/>
    </source>
</evidence>
<dbReference type="GO" id="GO:0005737">
    <property type="term" value="C:cytoplasm"/>
    <property type="evidence" value="ECO:0007669"/>
    <property type="project" value="InterPro"/>
</dbReference>
<feature type="domain" description="BPG-independent PGAM N-terminal" evidence="15">
    <location>
        <begin position="86"/>
        <end position="290"/>
    </location>
</feature>
<evidence type="ECO:0000256" key="6">
    <source>
        <dbReference type="ARBA" id="ARBA00023152"/>
    </source>
</evidence>
<dbReference type="HAMAP" id="MF_01038">
    <property type="entry name" value="GpmI"/>
    <property type="match status" value="1"/>
</dbReference>
<dbReference type="Gene3D" id="3.40.720.10">
    <property type="entry name" value="Alkaline Phosphatase, subunit A"/>
    <property type="match status" value="1"/>
</dbReference>
<dbReference type="SUPFAM" id="SSF64158">
    <property type="entry name" value="2,3-Bisphosphoglycerate-independent phosphoglycerate mutase, substrate-binding domain"/>
    <property type="match status" value="1"/>
</dbReference>
<evidence type="ECO:0000256" key="12">
    <source>
        <dbReference type="PIRSR" id="PIRSR001492-2"/>
    </source>
</evidence>
<comment type="caution">
    <text evidence="16">The sequence shown here is derived from an EMBL/GenBank/DDBJ whole genome shotgun (WGS) entry which is preliminary data.</text>
</comment>
<evidence type="ECO:0000256" key="10">
    <source>
        <dbReference type="NCBIfam" id="TIGR01307"/>
    </source>
</evidence>
<reference evidence="17" key="1">
    <citation type="submission" date="2017-09" db="EMBL/GenBank/DDBJ databases">
        <title>Depth-based differentiation of microbial function through sediment-hosted aquifers and enrichment of novel symbionts in the deep terrestrial subsurface.</title>
        <authorList>
            <person name="Probst A.J."/>
            <person name="Ladd B."/>
            <person name="Jarett J.K."/>
            <person name="Geller-Mcgrath D.E."/>
            <person name="Sieber C.M.K."/>
            <person name="Emerson J.B."/>
            <person name="Anantharaman K."/>
            <person name="Thomas B.C."/>
            <person name="Malmstrom R."/>
            <person name="Stieglmeier M."/>
            <person name="Klingl A."/>
            <person name="Woyke T."/>
            <person name="Ryan C.M."/>
            <person name="Banfield J.F."/>
        </authorList>
    </citation>
    <scope>NUCLEOTIDE SEQUENCE [LARGE SCALE GENOMIC DNA]</scope>
</reference>
<dbReference type="GO" id="GO:0004619">
    <property type="term" value="F:phosphoglycerate mutase activity"/>
    <property type="evidence" value="ECO:0007669"/>
    <property type="project" value="UniProtKB-UniRule"/>
</dbReference>
<dbReference type="PIRSF" id="PIRSF001492">
    <property type="entry name" value="IPGAM"/>
    <property type="match status" value="1"/>
</dbReference>
<evidence type="ECO:0000256" key="11">
    <source>
        <dbReference type="PIRSR" id="PIRSR001492-1"/>
    </source>
</evidence>
<evidence type="ECO:0000256" key="2">
    <source>
        <dbReference type="ARBA" id="ARBA00002315"/>
    </source>
</evidence>
<dbReference type="GO" id="GO:0006096">
    <property type="term" value="P:glycolytic process"/>
    <property type="evidence" value="ECO:0007669"/>
    <property type="project" value="UniProtKB-UniRule"/>
</dbReference>
<dbReference type="Gene3D" id="3.40.1450.10">
    <property type="entry name" value="BPG-independent phosphoglycerate mutase, domain B"/>
    <property type="match status" value="1"/>
</dbReference>
<dbReference type="Pfam" id="PF01676">
    <property type="entry name" value="Metalloenzyme"/>
    <property type="match status" value="1"/>
</dbReference>
<keyword evidence="8 9" id="KW-0413">Isomerase</keyword>
<name>A0A2M6R874_9BACT</name>
<evidence type="ECO:0000259" key="14">
    <source>
        <dbReference type="Pfam" id="PF01676"/>
    </source>
</evidence>
<organism evidence="16 17">
    <name type="scientific">Candidatus Berkelbacteria bacterium CG10_big_fil_rev_8_21_14_0_10_43_14</name>
    <dbReference type="NCBI Taxonomy" id="1974515"/>
    <lineage>
        <taxon>Bacteria</taxon>
        <taxon>Candidatus Berkelbacteria</taxon>
    </lineage>
</organism>
<dbReference type="SUPFAM" id="SSF53649">
    <property type="entry name" value="Alkaline phosphatase-like"/>
    <property type="match status" value="1"/>
</dbReference>
<protein>
    <recommendedName>
        <fullName evidence="9 10">2,3-bisphosphoglycerate-independent phosphoglycerate mutase</fullName>
        <shortName evidence="9">BPG-independent PGAM</shortName>
        <shortName evidence="9">Phosphoglyceromutase</shortName>
        <shortName evidence="9">iPGM</shortName>
        <ecNumber evidence="9 10">5.4.2.12</ecNumber>
    </recommendedName>
</protein>
<keyword evidence="7 9" id="KW-0464">Manganese</keyword>
<feature type="binding site" evidence="9 13">
    <location>
        <position position="66"/>
    </location>
    <ligand>
        <name>Mn(2+)</name>
        <dbReference type="ChEBI" id="CHEBI:29035"/>
        <label>2</label>
    </ligand>
</feature>
<dbReference type="GO" id="GO:0030145">
    <property type="term" value="F:manganese ion binding"/>
    <property type="evidence" value="ECO:0007669"/>
    <property type="project" value="UniProtKB-UniRule"/>
</dbReference>
<dbReference type="Proteomes" id="UP000231162">
    <property type="component" value="Unassembled WGS sequence"/>
</dbReference>
<accession>A0A2M6R874</accession>
<proteinExistence type="inferred from homology"/>
<feature type="active site" description="Phosphoserine intermediate" evidence="9 11">
    <location>
        <position position="66"/>
    </location>
</feature>
<dbReference type="FunFam" id="3.40.1450.10:FF:000002">
    <property type="entry name" value="2,3-bisphosphoglycerate-independent phosphoglycerate mutase"/>
    <property type="match status" value="1"/>
</dbReference>
<comment type="catalytic activity">
    <reaction evidence="1 9">
        <text>(2R)-2-phosphoglycerate = (2R)-3-phosphoglycerate</text>
        <dbReference type="Rhea" id="RHEA:15901"/>
        <dbReference type="ChEBI" id="CHEBI:58272"/>
        <dbReference type="ChEBI" id="CHEBI:58289"/>
        <dbReference type="EC" id="5.4.2.12"/>
    </reaction>
</comment>
<feature type="domain" description="Metalloenzyme" evidence="14">
    <location>
        <begin position="8"/>
        <end position="512"/>
    </location>
</feature>
<feature type="binding site" evidence="9 13">
    <location>
        <position position="16"/>
    </location>
    <ligand>
        <name>Mn(2+)</name>
        <dbReference type="ChEBI" id="CHEBI:29035"/>
        <label>2</label>
    </ligand>
</feature>
<feature type="binding site" evidence="9 13">
    <location>
        <position position="454"/>
    </location>
    <ligand>
        <name>Mn(2+)</name>
        <dbReference type="ChEBI" id="CHEBI:29035"/>
        <label>2</label>
    </ligand>
</feature>
<feature type="binding site" evidence="9 12">
    <location>
        <begin position="275"/>
        <end position="278"/>
    </location>
    <ligand>
        <name>substrate</name>
    </ligand>
</feature>
<feature type="binding site" evidence="9 12">
    <location>
        <begin position="157"/>
        <end position="158"/>
    </location>
    <ligand>
        <name>substrate</name>
    </ligand>
</feature>
<feature type="binding site" evidence="9 12">
    <location>
        <position position="127"/>
    </location>
    <ligand>
        <name>substrate</name>
    </ligand>
</feature>
<gene>
    <name evidence="9" type="primary">gpmI</name>
    <name evidence="16" type="ORF">COT79_02870</name>
</gene>
<comment type="pathway">
    <text evidence="3 9">Carbohydrate degradation; glycolysis; pyruvate from D-glyceraldehyde 3-phosphate: step 3/5.</text>
</comment>
<evidence type="ECO:0000256" key="3">
    <source>
        <dbReference type="ARBA" id="ARBA00004798"/>
    </source>
</evidence>
<feature type="binding site" evidence="9 12">
    <location>
        <position position="345"/>
    </location>
    <ligand>
        <name>substrate</name>
    </ligand>
</feature>
<dbReference type="AlphaFoldDB" id="A0A2M6R874"/>
<dbReference type="PANTHER" id="PTHR31637:SF0">
    <property type="entry name" value="2,3-BISPHOSPHOGLYCERATE-INDEPENDENT PHOSPHOGLYCERATE MUTASE"/>
    <property type="match status" value="1"/>
</dbReference>
<evidence type="ECO:0000256" key="8">
    <source>
        <dbReference type="ARBA" id="ARBA00023235"/>
    </source>
</evidence>
<keyword evidence="6 9" id="KW-0324">Glycolysis</keyword>
<keyword evidence="5 9" id="KW-0479">Metal-binding</keyword>
<comment type="cofactor">
    <cofactor evidence="9">
        <name>Mn(2+)</name>
        <dbReference type="ChEBI" id="CHEBI:29035"/>
    </cofactor>
    <text evidence="9">Binds 2 manganese ions per subunit.</text>
</comment>
<dbReference type="InterPro" id="IPR011258">
    <property type="entry name" value="BPG-indep_PGM_N"/>
</dbReference>
<dbReference type="GO" id="GO:0006007">
    <property type="term" value="P:glucose catabolic process"/>
    <property type="evidence" value="ECO:0007669"/>
    <property type="project" value="InterPro"/>
</dbReference>
<dbReference type="UniPathway" id="UPA00109">
    <property type="reaction ID" value="UER00186"/>
</dbReference>
<feature type="binding site" evidence="9 12">
    <location>
        <position position="206"/>
    </location>
    <ligand>
        <name>substrate</name>
    </ligand>
</feature>
<comment type="function">
    <text evidence="2 9">Catalyzes the interconversion of 2-phosphoglycerate and 3-phosphoglycerate.</text>
</comment>
<comment type="subunit">
    <text evidence="9">Monomer.</text>
</comment>
<dbReference type="EC" id="5.4.2.12" evidence="9 10"/>
<dbReference type="CDD" id="cd16010">
    <property type="entry name" value="iPGM"/>
    <property type="match status" value="1"/>
</dbReference>
<dbReference type="PANTHER" id="PTHR31637">
    <property type="entry name" value="2,3-BISPHOSPHOGLYCERATE-INDEPENDENT PHOSPHOGLYCERATE MUTASE"/>
    <property type="match status" value="1"/>
</dbReference>
<dbReference type="InterPro" id="IPR006124">
    <property type="entry name" value="Metalloenzyme"/>
</dbReference>
<dbReference type="EMBL" id="PEZX01000037">
    <property type="protein sequence ID" value="PIS06762.1"/>
    <property type="molecule type" value="Genomic_DNA"/>
</dbReference>
<evidence type="ECO:0000256" key="4">
    <source>
        <dbReference type="ARBA" id="ARBA00008819"/>
    </source>
</evidence>
<dbReference type="InterPro" id="IPR017850">
    <property type="entry name" value="Alkaline_phosphatase_core_sf"/>
</dbReference>
<feature type="binding site" evidence="9 13">
    <location>
        <position position="472"/>
    </location>
    <ligand>
        <name>Mn(2+)</name>
        <dbReference type="ChEBI" id="CHEBI:29035"/>
        <label>1</label>
    </ligand>
</feature>
<evidence type="ECO:0000256" key="1">
    <source>
        <dbReference type="ARBA" id="ARBA00000370"/>
    </source>
</evidence>
<evidence type="ECO:0000313" key="16">
    <source>
        <dbReference type="EMBL" id="PIS06762.1"/>
    </source>
</evidence>
<dbReference type="InterPro" id="IPR036646">
    <property type="entry name" value="PGAM_B_sf"/>
</dbReference>
<feature type="binding site" evidence="9 13">
    <location>
        <position position="453"/>
    </location>
    <ligand>
        <name>Mn(2+)</name>
        <dbReference type="ChEBI" id="CHEBI:29035"/>
        <label>2</label>
    </ligand>
</feature>
<evidence type="ECO:0000256" key="5">
    <source>
        <dbReference type="ARBA" id="ARBA00022723"/>
    </source>
</evidence>